<dbReference type="NCBIfam" id="TIGR01509">
    <property type="entry name" value="HAD-SF-IA-v3"/>
    <property type="match status" value="1"/>
</dbReference>
<evidence type="ECO:0000313" key="6">
    <source>
        <dbReference type="Proteomes" id="UP000321612"/>
    </source>
</evidence>
<dbReference type="InterPro" id="IPR050155">
    <property type="entry name" value="HAD-like_hydrolase_sf"/>
</dbReference>
<dbReference type="InterPro" id="IPR006439">
    <property type="entry name" value="HAD-SF_hydro_IA"/>
</dbReference>
<organism evidence="5 6">
    <name type="scientific">Prevotella brunnea</name>
    <dbReference type="NCBI Taxonomy" id="2508867"/>
    <lineage>
        <taxon>Bacteria</taxon>
        <taxon>Pseudomonadati</taxon>
        <taxon>Bacteroidota</taxon>
        <taxon>Bacteroidia</taxon>
        <taxon>Bacteroidales</taxon>
        <taxon>Prevotellaceae</taxon>
        <taxon>Prevotella</taxon>
    </lineage>
</organism>
<dbReference type="GO" id="GO:0006281">
    <property type="term" value="P:DNA repair"/>
    <property type="evidence" value="ECO:0007669"/>
    <property type="project" value="TreeGrafter"/>
</dbReference>
<comment type="caution">
    <text evidence="5">The sequence shown here is derived from an EMBL/GenBank/DDBJ whole genome shotgun (WGS) entry which is preliminary data.</text>
</comment>
<comment type="pathway">
    <text evidence="2">Organic acid metabolism; glycolate biosynthesis; glycolate from 2-phosphoglycolate: step 1/1.</text>
</comment>
<dbReference type="Gene3D" id="1.10.150.240">
    <property type="entry name" value="Putative phosphatase, domain 2"/>
    <property type="match status" value="1"/>
</dbReference>
<dbReference type="EC" id="3.1.3.18" evidence="4"/>
<dbReference type="NCBIfam" id="TIGR01549">
    <property type="entry name" value="HAD-SF-IA-v1"/>
    <property type="match status" value="1"/>
</dbReference>
<dbReference type="Pfam" id="PF13419">
    <property type="entry name" value="HAD_2"/>
    <property type="match status" value="1"/>
</dbReference>
<dbReference type="InterPro" id="IPR041492">
    <property type="entry name" value="HAD_2"/>
</dbReference>
<evidence type="ECO:0000256" key="1">
    <source>
        <dbReference type="ARBA" id="ARBA00000830"/>
    </source>
</evidence>
<accession>A0A5C8GAN5</accession>
<keyword evidence="6" id="KW-1185">Reference proteome</keyword>
<sequence length="221" mass="24408">MQPTNNTTGIKLIIFDFDGTLGDSRKLITDTMLLTLRQMGLEERTREECARTIGLPLEKCFSTLMPMSNEQARQCAEVYGEIFHEKNVPGAVKPFPGVVETVRSLQRKGMEMAIASSRRHRSLQQFVMDMKLEDCFSCLIGADDVTRAKPDAEPVTTLLAHFGRSANETLVVGDTDYDILMGRNAGVRTCGVTYGNGTATELTEAGADFLIHSMSELLLHV</sequence>
<comment type="catalytic activity">
    <reaction evidence="1">
        <text>2-phosphoglycolate + H2O = glycolate + phosphate</text>
        <dbReference type="Rhea" id="RHEA:14369"/>
        <dbReference type="ChEBI" id="CHEBI:15377"/>
        <dbReference type="ChEBI" id="CHEBI:29805"/>
        <dbReference type="ChEBI" id="CHEBI:43474"/>
        <dbReference type="ChEBI" id="CHEBI:58033"/>
        <dbReference type="EC" id="3.1.3.18"/>
    </reaction>
</comment>
<dbReference type="SFLD" id="SFLDG01135">
    <property type="entry name" value="C1.5.6:_HAD__Beta-PGM__Phospha"/>
    <property type="match status" value="1"/>
</dbReference>
<evidence type="ECO:0000256" key="3">
    <source>
        <dbReference type="ARBA" id="ARBA00006171"/>
    </source>
</evidence>
<dbReference type="FunFam" id="3.40.50.1000:FF:000022">
    <property type="entry name" value="Phosphoglycolate phosphatase"/>
    <property type="match status" value="1"/>
</dbReference>
<reference evidence="6" key="1">
    <citation type="submission" date="2019-05" db="EMBL/GenBank/DDBJ databases">
        <title>Prevotella brunnea sp. nov., isolated from a wound of a patient.</title>
        <authorList>
            <person name="Buhl M."/>
        </authorList>
    </citation>
    <scope>NUCLEOTIDE SEQUENCE [LARGE SCALE GENOMIC DNA]</scope>
    <source>
        <strain evidence="6">A2672</strain>
    </source>
</reference>
<name>A0A5C8GAN5_9BACT</name>
<dbReference type="InterPro" id="IPR023198">
    <property type="entry name" value="PGP-like_dom2"/>
</dbReference>
<dbReference type="AlphaFoldDB" id="A0A5C8GAN5"/>
<proteinExistence type="inferred from homology"/>
<keyword evidence="5" id="KW-0378">Hydrolase</keyword>
<evidence type="ECO:0000256" key="2">
    <source>
        <dbReference type="ARBA" id="ARBA00004818"/>
    </source>
</evidence>
<dbReference type="InterPro" id="IPR023214">
    <property type="entry name" value="HAD_sf"/>
</dbReference>
<dbReference type="PRINTS" id="PR00413">
    <property type="entry name" value="HADHALOGNASE"/>
</dbReference>
<dbReference type="OrthoDB" id="1315649at2"/>
<gene>
    <name evidence="5" type="ORF">ETF27_10080</name>
</gene>
<dbReference type="Proteomes" id="UP000321612">
    <property type="component" value="Unassembled WGS sequence"/>
</dbReference>
<protein>
    <recommendedName>
        <fullName evidence="4">phosphoglycolate phosphatase</fullName>
        <ecNumber evidence="4">3.1.3.18</ecNumber>
    </recommendedName>
</protein>
<dbReference type="GO" id="GO:0005829">
    <property type="term" value="C:cytosol"/>
    <property type="evidence" value="ECO:0007669"/>
    <property type="project" value="TreeGrafter"/>
</dbReference>
<dbReference type="InterPro" id="IPR036412">
    <property type="entry name" value="HAD-like_sf"/>
</dbReference>
<dbReference type="SFLD" id="SFLDG01129">
    <property type="entry name" value="C1.5:_HAD__Beta-PGM__Phosphata"/>
    <property type="match status" value="1"/>
</dbReference>
<dbReference type="SFLD" id="SFLDS00003">
    <property type="entry name" value="Haloacid_Dehalogenase"/>
    <property type="match status" value="1"/>
</dbReference>
<dbReference type="SUPFAM" id="SSF56784">
    <property type="entry name" value="HAD-like"/>
    <property type="match status" value="1"/>
</dbReference>
<dbReference type="EMBL" id="SDIK01000086">
    <property type="protein sequence ID" value="TXJ58926.1"/>
    <property type="molecule type" value="Genomic_DNA"/>
</dbReference>
<dbReference type="GO" id="GO:0008967">
    <property type="term" value="F:phosphoglycolate phosphatase activity"/>
    <property type="evidence" value="ECO:0007669"/>
    <property type="project" value="UniProtKB-EC"/>
</dbReference>
<evidence type="ECO:0000313" key="5">
    <source>
        <dbReference type="EMBL" id="TXJ58926.1"/>
    </source>
</evidence>
<evidence type="ECO:0000256" key="4">
    <source>
        <dbReference type="ARBA" id="ARBA00013078"/>
    </source>
</evidence>
<dbReference type="PANTHER" id="PTHR43434">
    <property type="entry name" value="PHOSPHOGLYCOLATE PHOSPHATASE"/>
    <property type="match status" value="1"/>
</dbReference>
<comment type="similarity">
    <text evidence="3">Belongs to the HAD-like hydrolase superfamily. CbbY/CbbZ/Gph/YieH family.</text>
</comment>
<dbReference type="PANTHER" id="PTHR43434:SF1">
    <property type="entry name" value="PHOSPHOGLYCOLATE PHOSPHATASE"/>
    <property type="match status" value="1"/>
</dbReference>
<dbReference type="Gene3D" id="3.40.50.1000">
    <property type="entry name" value="HAD superfamily/HAD-like"/>
    <property type="match status" value="1"/>
</dbReference>